<accession>A0A9P8LJG9</accession>
<feature type="transmembrane region" description="Helical" evidence="2">
    <location>
        <begin position="35"/>
        <end position="55"/>
    </location>
</feature>
<feature type="region of interest" description="Disordered" evidence="1">
    <location>
        <begin position="425"/>
        <end position="526"/>
    </location>
</feature>
<dbReference type="EMBL" id="JAGHQM010000002">
    <property type="protein sequence ID" value="KAH0569214.1"/>
    <property type="molecule type" value="Genomic_DNA"/>
</dbReference>
<keyword evidence="2" id="KW-0812">Transmembrane</keyword>
<evidence type="ECO:0000256" key="1">
    <source>
        <dbReference type="SAM" id="MobiDB-lite"/>
    </source>
</evidence>
<evidence type="ECO:0000313" key="3">
    <source>
        <dbReference type="EMBL" id="KAH0569214.1"/>
    </source>
</evidence>
<feature type="region of interest" description="Disordered" evidence="1">
    <location>
        <begin position="272"/>
        <end position="326"/>
    </location>
</feature>
<sequence>MDVFGAFQLCAIGILAAPVTVKLSSTYFNDPGRNFIFSWTILILAGLLSLTVKFFRSNTSPCPYNNSGQPLSPDPRLFNYNNPPTCNLTCSTTLGPSSPIRQGSANNIYVVPAPERITFGMGTLLAAACCIPAILHLVTMRNTIAEINWKSRFGNQDVDEQALIKGTNGATLKSMAGVDAGIGKFLIIPEVLVFGVAVLFIVVLGEMNFFSDQVSWQTEPMSTIGKRSSSFILIRWLTVVVPFAGQWTPIVSTILAVLGFLYHIRHKRPGLEEKTNPAASKHPPNPAVREGHRDEPPASSHYVTTQGTIDGRYRLSNGSGRTSTQTVISPLPRAVTLTGGNTPSECVPTTNPPQRAVVWRDGGRLRVARILNALSDFITVPPTQFYDTEFRSGLAQGYPEVPAEGSRNDRLENYRNRYDGNATLQRQHSRAGSFTDSMNSGLGINVEGNTMPRAQPSRRSHSGTFPAERTSGELQNVTSYTSAGSNGDTPRRPSMLEVPPLDHQDRKRTFSAPPITFDDSINQGPSSLAIVFSHDPQQPDPNVS</sequence>
<reference evidence="3" key="1">
    <citation type="submission" date="2021-03" db="EMBL/GenBank/DDBJ databases">
        <title>Comparative genomics and phylogenomic investigation of the class Geoglossomycetes provide insights into ecological specialization and systematics.</title>
        <authorList>
            <person name="Melie T."/>
            <person name="Pirro S."/>
            <person name="Miller A.N."/>
            <person name="Quandt A."/>
        </authorList>
    </citation>
    <scope>NUCLEOTIDE SEQUENCE</scope>
    <source>
        <strain evidence="3">CAQ_001_2017</strain>
    </source>
</reference>
<organism evidence="3 4">
    <name type="scientific">Trichoglossum hirsutum</name>
    <dbReference type="NCBI Taxonomy" id="265104"/>
    <lineage>
        <taxon>Eukaryota</taxon>
        <taxon>Fungi</taxon>
        <taxon>Dikarya</taxon>
        <taxon>Ascomycota</taxon>
        <taxon>Pezizomycotina</taxon>
        <taxon>Geoglossomycetes</taxon>
        <taxon>Geoglossales</taxon>
        <taxon>Geoglossaceae</taxon>
        <taxon>Trichoglossum</taxon>
    </lineage>
</organism>
<feature type="compositionally biased region" description="Polar residues" evidence="1">
    <location>
        <begin position="425"/>
        <end position="442"/>
    </location>
</feature>
<feature type="transmembrane region" description="Helical" evidence="2">
    <location>
        <begin position="231"/>
        <end position="264"/>
    </location>
</feature>
<evidence type="ECO:0000256" key="2">
    <source>
        <dbReference type="SAM" id="Phobius"/>
    </source>
</evidence>
<proteinExistence type="predicted"/>
<feature type="transmembrane region" description="Helical" evidence="2">
    <location>
        <begin position="117"/>
        <end position="138"/>
    </location>
</feature>
<protein>
    <submittedName>
        <fullName evidence="3">Uncharacterized protein</fullName>
    </submittedName>
</protein>
<feature type="compositionally biased region" description="Polar residues" evidence="1">
    <location>
        <begin position="316"/>
        <end position="326"/>
    </location>
</feature>
<gene>
    <name evidence="3" type="ORF">GP486_000031</name>
</gene>
<feature type="transmembrane region" description="Helical" evidence="2">
    <location>
        <begin position="191"/>
        <end position="211"/>
    </location>
</feature>
<dbReference type="AlphaFoldDB" id="A0A9P8LJG9"/>
<comment type="caution">
    <text evidence="3">The sequence shown here is derived from an EMBL/GenBank/DDBJ whole genome shotgun (WGS) entry which is preliminary data.</text>
</comment>
<keyword evidence="2" id="KW-1133">Transmembrane helix</keyword>
<keyword evidence="4" id="KW-1185">Reference proteome</keyword>
<keyword evidence="2" id="KW-0472">Membrane</keyword>
<feature type="transmembrane region" description="Helical" evidence="2">
    <location>
        <begin position="6"/>
        <end position="23"/>
    </location>
</feature>
<dbReference type="Proteomes" id="UP000750711">
    <property type="component" value="Unassembled WGS sequence"/>
</dbReference>
<feature type="compositionally biased region" description="Polar residues" evidence="1">
    <location>
        <begin position="472"/>
        <end position="488"/>
    </location>
</feature>
<evidence type="ECO:0000313" key="4">
    <source>
        <dbReference type="Proteomes" id="UP000750711"/>
    </source>
</evidence>
<name>A0A9P8LJG9_9PEZI</name>